<accession>A0A1M6FPF2</accession>
<evidence type="ECO:0000259" key="1">
    <source>
        <dbReference type="Pfam" id="PF08279"/>
    </source>
</evidence>
<dbReference type="EMBL" id="FQYO01000004">
    <property type="protein sequence ID" value="SHI99546.1"/>
    <property type="molecule type" value="Genomic_DNA"/>
</dbReference>
<protein>
    <submittedName>
        <fullName evidence="3">HTH domain-containing protein</fullName>
    </submittedName>
</protein>
<dbReference type="PANTHER" id="PTHR34580:SF3">
    <property type="entry name" value="PROTEIN PAFB"/>
    <property type="match status" value="1"/>
</dbReference>
<dbReference type="InterPro" id="IPR013196">
    <property type="entry name" value="HTH_11"/>
</dbReference>
<dbReference type="InterPro" id="IPR026881">
    <property type="entry name" value="WYL_dom"/>
</dbReference>
<reference evidence="3 4" key="1">
    <citation type="submission" date="2016-11" db="EMBL/GenBank/DDBJ databases">
        <authorList>
            <person name="Jaros S."/>
            <person name="Januszkiewicz K."/>
            <person name="Wedrychowicz H."/>
        </authorList>
    </citation>
    <scope>NUCLEOTIDE SEQUENCE [LARGE SCALE GENOMIC DNA]</scope>
    <source>
        <strain evidence="3 4">DSM 100565</strain>
    </source>
</reference>
<dbReference type="InterPro" id="IPR036388">
    <property type="entry name" value="WH-like_DNA-bd_sf"/>
</dbReference>
<feature type="domain" description="WYL" evidence="2">
    <location>
        <begin position="138"/>
        <end position="203"/>
    </location>
</feature>
<dbReference type="PANTHER" id="PTHR34580">
    <property type="match status" value="1"/>
</dbReference>
<dbReference type="Proteomes" id="UP000184292">
    <property type="component" value="Unassembled WGS sequence"/>
</dbReference>
<dbReference type="AlphaFoldDB" id="A0A1M6FPF2"/>
<evidence type="ECO:0000313" key="3">
    <source>
        <dbReference type="EMBL" id="SHI99546.1"/>
    </source>
</evidence>
<gene>
    <name evidence="3" type="ORF">SAMN05444417_2429</name>
</gene>
<dbReference type="InterPro" id="IPR051534">
    <property type="entry name" value="CBASS_pafABC_assoc_protein"/>
</dbReference>
<name>A0A1M6FPF2_9RHOB</name>
<dbReference type="Gene3D" id="1.10.10.10">
    <property type="entry name" value="Winged helix-like DNA-binding domain superfamily/Winged helix DNA-binding domain"/>
    <property type="match status" value="1"/>
</dbReference>
<dbReference type="Pfam" id="PF08279">
    <property type="entry name" value="HTH_11"/>
    <property type="match status" value="1"/>
</dbReference>
<dbReference type="OrthoDB" id="9807255at2"/>
<organism evidence="3 4">
    <name type="scientific">Wenxinia saemankumensis</name>
    <dbReference type="NCBI Taxonomy" id="1447782"/>
    <lineage>
        <taxon>Bacteria</taxon>
        <taxon>Pseudomonadati</taxon>
        <taxon>Pseudomonadota</taxon>
        <taxon>Alphaproteobacteria</taxon>
        <taxon>Rhodobacterales</taxon>
        <taxon>Roseobacteraceae</taxon>
        <taxon>Wenxinia</taxon>
    </lineage>
</organism>
<keyword evidence="4" id="KW-1185">Reference proteome</keyword>
<evidence type="ECO:0000313" key="4">
    <source>
        <dbReference type="Proteomes" id="UP000184292"/>
    </source>
</evidence>
<evidence type="ECO:0000259" key="2">
    <source>
        <dbReference type="Pfam" id="PF13280"/>
    </source>
</evidence>
<dbReference type="RefSeq" id="WP_073330742.1">
    <property type="nucleotide sequence ID" value="NZ_FQYO01000004.1"/>
</dbReference>
<proteinExistence type="predicted"/>
<dbReference type="PROSITE" id="PS52050">
    <property type="entry name" value="WYL"/>
    <property type="match status" value="1"/>
</dbReference>
<feature type="domain" description="Helix-turn-helix type 11" evidence="1">
    <location>
        <begin position="6"/>
        <end position="59"/>
    </location>
</feature>
<dbReference type="SUPFAM" id="SSF46785">
    <property type="entry name" value="Winged helix' DNA-binding domain"/>
    <property type="match status" value="1"/>
</dbReference>
<dbReference type="STRING" id="1447782.SAMN05444417_2429"/>
<dbReference type="Pfam" id="PF13280">
    <property type="entry name" value="WYL"/>
    <property type="match status" value="1"/>
</dbReference>
<sequence>MSRAERLLSLMQALRAMRPPVRATRLAEALGVTPRTIYRDIGALRASGARIEGAAGYGYTLTEDPALPPQSFDRMELEAVLLGLAEVQALGDASLAHAAEQAAAKLVARLPDRQRREAAATGLMVRRWSRPPAAEGDLRPVLAAIWDERALDLAYADREGRETERQVLPLQVVHLDHALMLLAWCCLREEFRMFRLDRCRRIEPAARTFRPRRVALLRDYLALLQSRGGQTTKE</sequence>
<dbReference type="InterPro" id="IPR036390">
    <property type="entry name" value="WH_DNA-bd_sf"/>
</dbReference>